<feature type="transmembrane region" description="Helical" evidence="1">
    <location>
        <begin position="53"/>
        <end position="75"/>
    </location>
</feature>
<dbReference type="KEGG" id="hha:Hhal_1930"/>
<dbReference type="Proteomes" id="UP000000647">
    <property type="component" value="Chromosome"/>
</dbReference>
<accession>A1WYD2</accession>
<dbReference type="OrthoDB" id="9156649at2"/>
<evidence type="ECO:0000256" key="1">
    <source>
        <dbReference type="SAM" id="Phobius"/>
    </source>
</evidence>
<keyword evidence="1" id="KW-1133">Transmembrane helix</keyword>
<evidence type="ECO:0000313" key="3">
    <source>
        <dbReference type="Proteomes" id="UP000000647"/>
    </source>
</evidence>
<name>A1WYD2_HALHL</name>
<dbReference type="EMBL" id="CP000544">
    <property type="protein sequence ID" value="ABM62694.1"/>
    <property type="molecule type" value="Genomic_DNA"/>
</dbReference>
<reference evidence="2 3" key="2">
    <citation type="journal article" date="2013" name="Stand. Genomic Sci.">
        <title>Complete genome sequence of Halorhodospira halophila SL1.</title>
        <authorList>
            <person name="Challacombe J.F."/>
            <person name="Majid S."/>
            <person name="Deole R."/>
            <person name="Brettin T.S."/>
            <person name="Bruce D."/>
            <person name="Delano S.F."/>
            <person name="Detter J.C."/>
            <person name="Gleasner C.D."/>
            <person name="Han C.S."/>
            <person name="Misra M."/>
            <person name="Reitenga K.G."/>
            <person name="Mikhailova N."/>
            <person name="Woyke T."/>
            <person name="Pitluck S."/>
            <person name="Nolan M."/>
            <person name="Land M.L."/>
            <person name="Saunders E."/>
            <person name="Tapia R."/>
            <person name="Lapidus A."/>
            <person name="Ivanova N."/>
            <person name="Hoff W.D."/>
        </authorList>
    </citation>
    <scope>NUCLEOTIDE SEQUENCE [LARGE SCALE GENOMIC DNA]</scope>
    <source>
        <strain evidence="3">DSM 244 / SL1</strain>
    </source>
</reference>
<dbReference type="STRING" id="349124.Hhal_1930"/>
<protein>
    <recommendedName>
        <fullName evidence="4">Cation/multidrug efflux pump</fullName>
    </recommendedName>
</protein>
<gene>
    <name evidence="2" type="ordered locus">Hhal_1930</name>
</gene>
<evidence type="ECO:0008006" key="4">
    <source>
        <dbReference type="Google" id="ProtNLM"/>
    </source>
</evidence>
<dbReference type="RefSeq" id="WP_011814716.1">
    <property type="nucleotide sequence ID" value="NC_008789.1"/>
</dbReference>
<organism evidence="2 3">
    <name type="scientific">Halorhodospira halophila (strain DSM 244 / SL1)</name>
    <name type="common">Ectothiorhodospira halophila (strain DSM 244 / SL1)</name>
    <dbReference type="NCBI Taxonomy" id="349124"/>
    <lineage>
        <taxon>Bacteria</taxon>
        <taxon>Pseudomonadati</taxon>
        <taxon>Pseudomonadota</taxon>
        <taxon>Gammaproteobacteria</taxon>
        <taxon>Chromatiales</taxon>
        <taxon>Ectothiorhodospiraceae</taxon>
        <taxon>Halorhodospira</taxon>
    </lineage>
</organism>
<reference evidence="3" key="1">
    <citation type="submission" date="2006-12" db="EMBL/GenBank/DDBJ databases">
        <title>Complete sequence of Halorhodospira halophila SL1.</title>
        <authorList>
            <consortium name="US DOE Joint Genome Institute"/>
            <person name="Copeland A."/>
            <person name="Lucas S."/>
            <person name="Lapidus A."/>
            <person name="Barry K."/>
            <person name="Detter J.C."/>
            <person name="Glavina del Rio T."/>
            <person name="Hammon N."/>
            <person name="Israni S."/>
            <person name="Dalin E."/>
            <person name="Tice H."/>
            <person name="Pitluck S."/>
            <person name="Saunders E."/>
            <person name="Brettin T."/>
            <person name="Bruce D."/>
            <person name="Han C."/>
            <person name="Tapia R."/>
            <person name="Schmutz J."/>
            <person name="Larimer F."/>
            <person name="Land M."/>
            <person name="Hauser L."/>
            <person name="Kyrpides N."/>
            <person name="Mikhailova N."/>
            <person name="Hoff W."/>
            <person name="Richardson P."/>
        </authorList>
    </citation>
    <scope>NUCLEOTIDE SEQUENCE [LARGE SCALE GENOMIC DNA]</scope>
    <source>
        <strain evidence="3">DSM 244 / SL1</strain>
    </source>
</reference>
<proteinExistence type="predicted"/>
<keyword evidence="1" id="KW-0812">Transmembrane</keyword>
<dbReference type="HOGENOM" id="CLU_105808_0_0_6"/>
<evidence type="ECO:0000313" key="2">
    <source>
        <dbReference type="EMBL" id="ABM62694.1"/>
    </source>
</evidence>
<feature type="transmembrane region" description="Helical" evidence="1">
    <location>
        <begin position="14"/>
        <end position="41"/>
    </location>
</feature>
<keyword evidence="1" id="KW-0472">Membrane</keyword>
<sequence length="231" mass="24532">MYGWLEAAAPISGFGWAGLALGALLLALALGLTVAGGAALLRGRLLRGASGLAGGLILLGGLGTAGALALGVLAYERLEQERPALALHFQQVDEQRYVARLAYPDGGTVALPLAGDQWQVDARVLRWSGFAALLGLETRYRLERISGRYADLEAERAAPRTVHALASPQRGIDPWLLGQRHGDRLPWVDAAYGSAAYLPMADGAEYRVAVTRSGLVARPANAEAEEAVRRW</sequence>
<dbReference type="eggNOG" id="ENOG502ZNGJ">
    <property type="taxonomic scope" value="Bacteria"/>
</dbReference>
<keyword evidence="3" id="KW-1185">Reference proteome</keyword>
<dbReference type="AlphaFoldDB" id="A1WYD2"/>